<proteinExistence type="inferred from homology"/>
<keyword evidence="2 4" id="KW-0479">Metal-binding</keyword>
<organism evidence="6 7">
    <name type="scientific">Yersinia intermedia</name>
    <dbReference type="NCBI Taxonomy" id="631"/>
    <lineage>
        <taxon>Bacteria</taxon>
        <taxon>Pseudomonadati</taxon>
        <taxon>Pseudomonadota</taxon>
        <taxon>Gammaproteobacteria</taxon>
        <taxon>Enterobacterales</taxon>
        <taxon>Yersiniaceae</taxon>
        <taxon>Yersinia</taxon>
    </lineage>
</organism>
<comment type="similarity">
    <text evidence="1 4">Belongs to the metallophosphoesterase superfamily. YfcE family.</text>
</comment>
<reference evidence="6 7" key="1">
    <citation type="submission" date="2015-03" db="EMBL/GenBank/DDBJ databases">
        <authorList>
            <person name="Murphy D."/>
        </authorList>
    </citation>
    <scope>NUCLEOTIDE SEQUENCE [LARGE SCALE GENOMIC DNA]</scope>
    <source>
        <strain evidence="6 7">BR165/97</strain>
    </source>
</reference>
<evidence type="ECO:0000256" key="2">
    <source>
        <dbReference type="ARBA" id="ARBA00022723"/>
    </source>
</evidence>
<dbReference type="CDD" id="cd00841">
    <property type="entry name" value="MPP_YfcE"/>
    <property type="match status" value="1"/>
</dbReference>
<keyword evidence="3 6" id="KW-0378">Hydrolase</keyword>
<dbReference type="GO" id="GO:0046872">
    <property type="term" value="F:metal ion binding"/>
    <property type="evidence" value="ECO:0007669"/>
    <property type="project" value="UniProtKB-KW"/>
</dbReference>
<dbReference type="eggNOG" id="COG0622">
    <property type="taxonomic scope" value="Bacteria"/>
</dbReference>
<protein>
    <recommendedName>
        <fullName evidence="4">Phosphoesterase</fullName>
        <ecNumber evidence="4">3.1.4.-</ecNumber>
    </recommendedName>
</protein>
<evidence type="ECO:0000256" key="4">
    <source>
        <dbReference type="RuleBase" id="RU362039"/>
    </source>
</evidence>
<dbReference type="GO" id="GO:0016787">
    <property type="term" value="F:hydrolase activity"/>
    <property type="evidence" value="ECO:0007669"/>
    <property type="project" value="UniProtKB-UniRule"/>
</dbReference>
<dbReference type="InterPro" id="IPR029052">
    <property type="entry name" value="Metallo-depent_PP-like"/>
</dbReference>
<dbReference type="EMBL" id="CPZJ01000010">
    <property type="protein sequence ID" value="CNF95256.1"/>
    <property type="molecule type" value="Genomic_DNA"/>
</dbReference>
<dbReference type="NCBIfam" id="TIGR00040">
    <property type="entry name" value="yfcE"/>
    <property type="match status" value="1"/>
</dbReference>
<dbReference type="PANTHER" id="PTHR11124">
    <property type="entry name" value="VACUOLAR SORTING PROTEIN VPS29"/>
    <property type="match status" value="1"/>
</dbReference>
<dbReference type="STRING" id="631.CH53_398"/>
<accession>A0A0T9MCC7</accession>
<dbReference type="AlphaFoldDB" id="A0A0T9MCC7"/>
<evidence type="ECO:0000259" key="5">
    <source>
        <dbReference type="Pfam" id="PF12850"/>
    </source>
</evidence>
<evidence type="ECO:0000256" key="3">
    <source>
        <dbReference type="ARBA" id="ARBA00022801"/>
    </source>
</evidence>
<dbReference type="InterPro" id="IPR000979">
    <property type="entry name" value="Phosphodiesterase_MJ0936/Vps29"/>
</dbReference>
<dbReference type="Proteomes" id="UP000038750">
    <property type="component" value="Unassembled WGS sequence"/>
</dbReference>
<dbReference type="InterPro" id="IPR024654">
    <property type="entry name" value="Calcineurin-like_PHP_lpxH"/>
</dbReference>
<dbReference type="PROSITE" id="PS01269">
    <property type="entry name" value="UPF0025"/>
    <property type="match status" value="1"/>
</dbReference>
<sequence length="200" mass="22159">MPPDLLRVDLRENDIMKLMFASDLHGSLPATEKVLATFERSGAQWLVLLGDLLNHGPRNALPAGYQPAAVAERLNPYKERIIAVRGNCDSEVDQMLLQFPIMAGWQQIIMPETRLFLTHGHLYHPGALPPLRKGDVLVYGHTHLPEAQQQADIICFNPGSVSIPKGGYPASYGMLDQGVLQVLALHNDELVTQLDLKKLL</sequence>
<dbReference type="EC" id="3.1.4.-" evidence="4"/>
<comment type="cofactor">
    <cofactor evidence="4">
        <name>a divalent metal cation</name>
        <dbReference type="ChEBI" id="CHEBI:60240"/>
    </cofactor>
</comment>
<name>A0A0T9MCC7_YERIN</name>
<feature type="domain" description="Calcineurin-like phosphoesterase" evidence="5">
    <location>
        <begin position="16"/>
        <end position="176"/>
    </location>
</feature>
<evidence type="ECO:0000313" key="7">
    <source>
        <dbReference type="Proteomes" id="UP000038750"/>
    </source>
</evidence>
<dbReference type="Pfam" id="PF12850">
    <property type="entry name" value="Metallophos_2"/>
    <property type="match status" value="1"/>
</dbReference>
<evidence type="ECO:0000313" key="6">
    <source>
        <dbReference type="EMBL" id="CNF95256.1"/>
    </source>
</evidence>
<dbReference type="InterPro" id="IPR041802">
    <property type="entry name" value="MPP_YfcE"/>
</dbReference>
<evidence type="ECO:0000256" key="1">
    <source>
        <dbReference type="ARBA" id="ARBA00008950"/>
    </source>
</evidence>
<dbReference type="Gene3D" id="3.60.21.10">
    <property type="match status" value="1"/>
</dbReference>
<dbReference type="InterPro" id="IPR020935">
    <property type="entry name" value="PdiEstase_YfcE_CS"/>
</dbReference>
<dbReference type="SUPFAM" id="SSF56300">
    <property type="entry name" value="Metallo-dependent phosphatases"/>
    <property type="match status" value="1"/>
</dbReference>
<dbReference type="NCBIfam" id="NF006988">
    <property type="entry name" value="PRK09453.1"/>
    <property type="match status" value="1"/>
</dbReference>
<gene>
    <name evidence="6" type="primary">yfcE</name>
    <name evidence="6" type="ORF">ERS008530_02542</name>
</gene>